<keyword evidence="4" id="KW-0808">Transferase</keyword>
<dbReference type="Gene3D" id="3.40.50.2300">
    <property type="match status" value="1"/>
</dbReference>
<dbReference type="SUPFAM" id="SSF55073">
    <property type="entry name" value="Nucleotide cyclase"/>
    <property type="match status" value="1"/>
</dbReference>
<protein>
    <submittedName>
        <fullName evidence="4">Diguanylate cyclase domain-containing protein</fullName>
        <ecNumber evidence="4">2.7.7.65</ecNumber>
    </submittedName>
</protein>
<sequence length="305" mass="34574">MEEAPKILVVDDSKLNIRILKELLEDQYRLAVAYSGEEALDMAVVFQPDLILLDIVMPGMDGYELCGKLKQHPVTADTPVIFITALNRPEDEAKGLEFGAIDYISKPFNPAVVKARVKNHIELKRHRDFLKRISSIDGLTGLANRRRFDEYFEKELLRAVRNKQPISLMMLDVDHFKAYNDHYGHLAGDECLKAIAGALTRCLHRPGDLIARYGGEEFVCLLPETGALGAGHLAETMREAVWKLNMLHEYATNDRRVTISIGVLTLVPSSAVRLEELIWNADEMLYEAKRAGRNCWRQRVLVMES</sequence>
<feature type="modified residue" description="4-aspartylphosphate" evidence="1">
    <location>
        <position position="54"/>
    </location>
</feature>
<evidence type="ECO:0000313" key="5">
    <source>
        <dbReference type="Proteomes" id="UP001596528"/>
    </source>
</evidence>
<dbReference type="InterPro" id="IPR043128">
    <property type="entry name" value="Rev_trsase/Diguanyl_cyclase"/>
</dbReference>
<dbReference type="InterPro" id="IPR000160">
    <property type="entry name" value="GGDEF_dom"/>
</dbReference>
<evidence type="ECO:0000259" key="3">
    <source>
        <dbReference type="PROSITE" id="PS50887"/>
    </source>
</evidence>
<evidence type="ECO:0000259" key="2">
    <source>
        <dbReference type="PROSITE" id="PS50110"/>
    </source>
</evidence>
<dbReference type="NCBIfam" id="TIGR00254">
    <property type="entry name" value="GGDEF"/>
    <property type="match status" value="1"/>
</dbReference>
<dbReference type="EC" id="2.7.7.65" evidence="4"/>
<keyword evidence="1" id="KW-0597">Phosphoprotein</keyword>
<dbReference type="PANTHER" id="PTHR45138">
    <property type="entry name" value="REGULATORY COMPONENTS OF SENSORY TRANSDUCTION SYSTEM"/>
    <property type="match status" value="1"/>
</dbReference>
<dbReference type="Pfam" id="PF00990">
    <property type="entry name" value="GGDEF"/>
    <property type="match status" value="1"/>
</dbReference>
<dbReference type="GO" id="GO:0052621">
    <property type="term" value="F:diguanylate cyclase activity"/>
    <property type="evidence" value="ECO:0007669"/>
    <property type="project" value="UniProtKB-EC"/>
</dbReference>
<gene>
    <name evidence="4" type="ORF">ACFQWB_05700</name>
</gene>
<dbReference type="SMART" id="SM00267">
    <property type="entry name" value="GGDEF"/>
    <property type="match status" value="1"/>
</dbReference>
<accession>A0ABW2V1P6</accession>
<dbReference type="PANTHER" id="PTHR45138:SF9">
    <property type="entry name" value="DIGUANYLATE CYCLASE DGCM-RELATED"/>
    <property type="match status" value="1"/>
</dbReference>
<reference evidence="5" key="1">
    <citation type="journal article" date="2019" name="Int. J. Syst. Evol. Microbiol.">
        <title>The Global Catalogue of Microorganisms (GCM) 10K type strain sequencing project: providing services to taxonomists for standard genome sequencing and annotation.</title>
        <authorList>
            <consortium name="The Broad Institute Genomics Platform"/>
            <consortium name="The Broad Institute Genome Sequencing Center for Infectious Disease"/>
            <person name="Wu L."/>
            <person name="Ma J."/>
        </authorList>
    </citation>
    <scope>NUCLEOTIDE SEQUENCE [LARGE SCALE GENOMIC DNA]</scope>
    <source>
        <strain evidence="5">JCM 18657</strain>
    </source>
</reference>
<dbReference type="PROSITE" id="PS50887">
    <property type="entry name" value="GGDEF"/>
    <property type="match status" value="1"/>
</dbReference>
<feature type="domain" description="GGDEF" evidence="3">
    <location>
        <begin position="164"/>
        <end position="301"/>
    </location>
</feature>
<dbReference type="SUPFAM" id="SSF52172">
    <property type="entry name" value="CheY-like"/>
    <property type="match status" value="1"/>
</dbReference>
<name>A0ABW2V1P6_9BACL</name>
<feature type="domain" description="Response regulatory" evidence="2">
    <location>
        <begin position="6"/>
        <end position="121"/>
    </location>
</feature>
<organism evidence="4 5">
    <name type="scientific">Paenibacillus thermoaerophilus</name>
    <dbReference type="NCBI Taxonomy" id="1215385"/>
    <lineage>
        <taxon>Bacteria</taxon>
        <taxon>Bacillati</taxon>
        <taxon>Bacillota</taxon>
        <taxon>Bacilli</taxon>
        <taxon>Bacillales</taxon>
        <taxon>Paenibacillaceae</taxon>
        <taxon>Paenibacillus</taxon>
    </lineage>
</organism>
<dbReference type="Gene3D" id="3.30.70.270">
    <property type="match status" value="1"/>
</dbReference>
<dbReference type="Proteomes" id="UP001596528">
    <property type="component" value="Unassembled WGS sequence"/>
</dbReference>
<keyword evidence="4" id="KW-0548">Nucleotidyltransferase</keyword>
<dbReference type="EMBL" id="JBHTGQ010000014">
    <property type="protein sequence ID" value="MFC7749438.1"/>
    <property type="molecule type" value="Genomic_DNA"/>
</dbReference>
<dbReference type="InterPro" id="IPR011006">
    <property type="entry name" value="CheY-like_superfamily"/>
</dbReference>
<dbReference type="CDD" id="cd19920">
    <property type="entry name" value="REC_PA4781-like"/>
    <property type="match status" value="1"/>
</dbReference>
<dbReference type="RefSeq" id="WP_211346303.1">
    <property type="nucleotide sequence ID" value="NZ_JBHTGQ010000014.1"/>
</dbReference>
<keyword evidence="5" id="KW-1185">Reference proteome</keyword>
<dbReference type="PROSITE" id="PS50110">
    <property type="entry name" value="RESPONSE_REGULATORY"/>
    <property type="match status" value="1"/>
</dbReference>
<evidence type="ECO:0000256" key="1">
    <source>
        <dbReference type="PROSITE-ProRule" id="PRU00169"/>
    </source>
</evidence>
<dbReference type="CDD" id="cd01949">
    <property type="entry name" value="GGDEF"/>
    <property type="match status" value="1"/>
</dbReference>
<comment type="caution">
    <text evidence="4">The sequence shown here is derived from an EMBL/GenBank/DDBJ whole genome shotgun (WGS) entry which is preliminary data.</text>
</comment>
<dbReference type="InterPro" id="IPR001789">
    <property type="entry name" value="Sig_transdc_resp-reg_receiver"/>
</dbReference>
<evidence type="ECO:0000313" key="4">
    <source>
        <dbReference type="EMBL" id="MFC7749438.1"/>
    </source>
</evidence>
<dbReference type="Pfam" id="PF00072">
    <property type="entry name" value="Response_reg"/>
    <property type="match status" value="1"/>
</dbReference>
<dbReference type="SMART" id="SM00448">
    <property type="entry name" value="REC"/>
    <property type="match status" value="1"/>
</dbReference>
<proteinExistence type="predicted"/>
<dbReference type="InterPro" id="IPR050469">
    <property type="entry name" value="Diguanylate_Cyclase"/>
</dbReference>
<dbReference type="InterPro" id="IPR029787">
    <property type="entry name" value="Nucleotide_cyclase"/>
</dbReference>